<dbReference type="Proteomes" id="UP001578633">
    <property type="component" value="Chromosome 8"/>
</dbReference>
<sequence>MDSTRVLVTGGCGFLGTAIVSALLRSKRYAITVIDVNPPSLGSTSFTNSVRYVRCNIMDSSSLSSVFAEARPAVVIHTVGVFPLGTKRYSMRGKDAVFKINVEGTRNVVEASREYGAKAFVYTSSVTVVLDELDCDFRNVDERWPTGRVHTSYGQSKAIAESLVLSANTHDFSTCALRCAPIFGPNDTVCIPTIHSCISTSSTPFILGTGTNLQDFVYLDNAADAHVLAVHNLTTSQTAAGQAMFISNGEPVTARALCLAVWKEFGHVPRFQVRVPEGVGWWLGYCAEWVEWVTGTDGGGGVLSRGMVSDGCRDRYVSIAKARLLLGYRPRVGLEEGLRISCQHYRAKLEGRKKT</sequence>
<evidence type="ECO:0000256" key="1">
    <source>
        <dbReference type="ARBA" id="ARBA00009219"/>
    </source>
</evidence>
<dbReference type="PANTHER" id="PTHR43245">
    <property type="entry name" value="BIFUNCTIONAL POLYMYXIN RESISTANCE PROTEIN ARNA"/>
    <property type="match status" value="1"/>
</dbReference>
<dbReference type="SUPFAM" id="SSF51735">
    <property type="entry name" value="NAD(P)-binding Rossmann-fold domains"/>
    <property type="match status" value="1"/>
</dbReference>
<protein>
    <recommendedName>
        <fullName evidence="4">3-beta hydroxysteroid dehydrogenase/isomerase domain-containing protein</fullName>
    </recommendedName>
</protein>
<dbReference type="RefSeq" id="XP_069303594.1">
    <property type="nucleotide sequence ID" value="XM_069454295.1"/>
</dbReference>
<dbReference type="InterPro" id="IPR036291">
    <property type="entry name" value="NAD(P)-bd_dom_sf"/>
</dbReference>
<evidence type="ECO:0000313" key="6">
    <source>
        <dbReference type="Proteomes" id="UP001578633"/>
    </source>
</evidence>
<comment type="caution">
    <text evidence="5">The sequence shown here is derived from an EMBL/GenBank/DDBJ whole genome shotgun (WGS) entry which is preliminary data.</text>
</comment>
<keyword evidence="3" id="KW-0472">Membrane</keyword>
<evidence type="ECO:0000313" key="5">
    <source>
        <dbReference type="EMBL" id="KAL1793010.1"/>
    </source>
</evidence>
<keyword evidence="3" id="KW-1133">Transmembrane helix</keyword>
<feature type="domain" description="3-beta hydroxysteroid dehydrogenase/isomerase" evidence="4">
    <location>
        <begin position="7"/>
        <end position="270"/>
    </location>
</feature>
<evidence type="ECO:0000259" key="4">
    <source>
        <dbReference type="Pfam" id="PF01073"/>
    </source>
</evidence>
<keyword evidence="3" id="KW-0812">Transmembrane</keyword>
<feature type="transmembrane region" description="Helical" evidence="3">
    <location>
        <begin position="6"/>
        <end position="24"/>
    </location>
</feature>
<organism evidence="5 6">
    <name type="scientific">Alternaria dauci</name>
    <dbReference type="NCBI Taxonomy" id="48095"/>
    <lineage>
        <taxon>Eukaryota</taxon>
        <taxon>Fungi</taxon>
        <taxon>Dikarya</taxon>
        <taxon>Ascomycota</taxon>
        <taxon>Pezizomycotina</taxon>
        <taxon>Dothideomycetes</taxon>
        <taxon>Pleosporomycetidae</taxon>
        <taxon>Pleosporales</taxon>
        <taxon>Pleosporineae</taxon>
        <taxon>Pleosporaceae</taxon>
        <taxon>Alternaria</taxon>
        <taxon>Alternaria sect. Porri</taxon>
    </lineage>
</organism>
<dbReference type="InterPro" id="IPR050177">
    <property type="entry name" value="Lipid_A_modif_metabolic_enz"/>
</dbReference>
<proteinExistence type="inferred from homology"/>
<dbReference type="PANTHER" id="PTHR43245:SF51">
    <property type="entry name" value="SHORT CHAIN DEHYDROGENASE_REDUCTASE FAMILY 42E, MEMBER 2"/>
    <property type="match status" value="1"/>
</dbReference>
<evidence type="ECO:0000256" key="3">
    <source>
        <dbReference type="SAM" id="Phobius"/>
    </source>
</evidence>
<dbReference type="GeneID" id="96088314"/>
<comment type="similarity">
    <text evidence="1">Belongs to the 3-beta-HSD family.</text>
</comment>
<dbReference type="Gene3D" id="3.40.50.720">
    <property type="entry name" value="NAD(P)-binding Rossmann-like Domain"/>
    <property type="match status" value="1"/>
</dbReference>
<keyword evidence="2" id="KW-0560">Oxidoreductase</keyword>
<dbReference type="InterPro" id="IPR002225">
    <property type="entry name" value="3Beta_OHSteriod_DH/Estase"/>
</dbReference>
<dbReference type="EMBL" id="JBHGVX010000008">
    <property type="protein sequence ID" value="KAL1793010.1"/>
    <property type="molecule type" value="Genomic_DNA"/>
</dbReference>
<evidence type="ECO:0000256" key="2">
    <source>
        <dbReference type="ARBA" id="ARBA00023002"/>
    </source>
</evidence>
<reference evidence="5 6" key="1">
    <citation type="submission" date="2024-09" db="EMBL/GenBank/DDBJ databases">
        <title>T2T genomes of carrot and Alternaria dauci and their utility for understanding host-pathogen interaction during carrot leaf blight disease.</title>
        <authorList>
            <person name="Liu W."/>
            <person name="Xu S."/>
            <person name="Ou C."/>
            <person name="Liu X."/>
            <person name="Zhuang F."/>
            <person name="Deng X.W."/>
        </authorList>
    </citation>
    <scope>NUCLEOTIDE SEQUENCE [LARGE SCALE GENOMIC DNA]</scope>
    <source>
        <strain evidence="5 6">A2016</strain>
    </source>
</reference>
<dbReference type="Pfam" id="PF01073">
    <property type="entry name" value="3Beta_HSD"/>
    <property type="match status" value="1"/>
</dbReference>
<accession>A0ABR3UAK2</accession>
<name>A0ABR3UAK2_9PLEO</name>
<gene>
    <name evidence="5" type="ORF">ACET3X_007992</name>
</gene>
<keyword evidence="6" id="KW-1185">Reference proteome</keyword>